<dbReference type="Proteomes" id="UP000001035">
    <property type="component" value="Chromosome 2"/>
</dbReference>
<organism evidence="2 3">
    <name type="scientific">Burkholderia cenocepacia (strain ATCC BAA-245 / DSM 16553 / LMG 16656 / NCTC 13227 / J2315 / CF5610)</name>
    <name type="common">Burkholderia cepacia (strain J2315)</name>
    <dbReference type="NCBI Taxonomy" id="216591"/>
    <lineage>
        <taxon>Bacteria</taxon>
        <taxon>Pseudomonadati</taxon>
        <taxon>Pseudomonadota</taxon>
        <taxon>Betaproteobacteria</taxon>
        <taxon>Burkholderiales</taxon>
        <taxon>Burkholderiaceae</taxon>
        <taxon>Burkholderia</taxon>
        <taxon>Burkholderia cepacia complex</taxon>
    </lineage>
</organism>
<dbReference type="AlphaFoldDB" id="B4EG06"/>
<feature type="transmembrane region" description="Helical" evidence="1">
    <location>
        <begin position="50"/>
        <end position="70"/>
    </location>
</feature>
<keyword evidence="3" id="KW-1185">Reference proteome</keyword>
<name>B4EG06_BURCJ</name>
<evidence type="ECO:0000313" key="3">
    <source>
        <dbReference type="Proteomes" id="UP000001035"/>
    </source>
</evidence>
<keyword evidence="1" id="KW-1133">Transmembrane helix</keyword>
<accession>B4EG06</accession>
<dbReference type="EMBL" id="AM747721">
    <property type="protein sequence ID" value="CAR53875.1"/>
    <property type="molecule type" value="Genomic_DNA"/>
</dbReference>
<dbReference type="eggNOG" id="ENOG5032Z14">
    <property type="taxonomic scope" value="Bacteria"/>
</dbReference>
<dbReference type="HOGENOM" id="CLU_135037_0_0_4"/>
<gene>
    <name evidence="2" type="ORF">BCAM0020</name>
</gene>
<dbReference type="KEGG" id="bcj:BCAM0020"/>
<evidence type="ECO:0000256" key="1">
    <source>
        <dbReference type="SAM" id="Phobius"/>
    </source>
</evidence>
<feature type="transmembrane region" description="Helical" evidence="1">
    <location>
        <begin position="21"/>
        <end position="44"/>
    </location>
</feature>
<reference evidence="2 3" key="1">
    <citation type="journal article" date="2009" name="J. Bacteriol.">
        <title>The genome of Burkholderia cenocepacia J2315, an epidemic pathogen of cystic fibrosis patients.</title>
        <authorList>
            <person name="Holden M.T."/>
            <person name="Seth-Smith H.M."/>
            <person name="Crossman L.C."/>
            <person name="Sebaihia M."/>
            <person name="Bentley S.D."/>
            <person name="Cerdeno-Tarraga A.M."/>
            <person name="Thomson N.R."/>
            <person name="Bason N."/>
            <person name="Quail M.A."/>
            <person name="Sharp S."/>
            <person name="Cherevach I."/>
            <person name="Churcher C."/>
            <person name="Goodhead I."/>
            <person name="Hauser H."/>
            <person name="Holroyd N."/>
            <person name="Mungall K."/>
            <person name="Scott P."/>
            <person name="Walker D."/>
            <person name="White B."/>
            <person name="Rose H."/>
            <person name="Iversen P."/>
            <person name="Mil-Homens D."/>
            <person name="Rocha E.P."/>
            <person name="Fialho A.M."/>
            <person name="Baldwin A."/>
            <person name="Dowson C."/>
            <person name="Barrell B.G."/>
            <person name="Govan J.R."/>
            <person name="Vandamme P."/>
            <person name="Hart C.A."/>
            <person name="Mahenthiralingam E."/>
            <person name="Parkhill J."/>
        </authorList>
    </citation>
    <scope>NUCLEOTIDE SEQUENCE [LARGE SCALE GENOMIC DNA]</scope>
    <source>
        <strain evidence="3">ATCC BAA-245 / DSM 16553 / LMG 16656 / NCTC 13227 / J2315 / CF5610</strain>
    </source>
</reference>
<sequence length="172" mass="19328">MQRAGMLHAPARPPFRFDMSIFIALFALIALGWGAVHLFHVIAAQFGQPVAIAAAVLAAALLVALIAWWLKRRRDIAPNTKEEGWTHVVHRAWGELRVSATQGLLWLSHDGADGRYTLSQLDGCEAAPIDGRWHLVVRVRDAVRGEWKLPMMDKRDAQRWARVLTLAKDNRL</sequence>
<proteinExistence type="predicted"/>
<keyword evidence="1" id="KW-0812">Transmembrane</keyword>
<keyword evidence="1" id="KW-0472">Membrane</keyword>
<evidence type="ECO:0000313" key="2">
    <source>
        <dbReference type="EMBL" id="CAR53875.1"/>
    </source>
</evidence>
<protein>
    <submittedName>
        <fullName evidence="2">Membrane protein</fullName>
    </submittedName>
</protein>